<comment type="caution">
    <text evidence="1">The sequence shown here is derived from an EMBL/GenBank/DDBJ whole genome shotgun (WGS) entry which is preliminary data.</text>
</comment>
<evidence type="ECO:0000313" key="2">
    <source>
        <dbReference type="Proteomes" id="UP001055072"/>
    </source>
</evidence>
<dbReference type="Proteomes" id="UP001055072">
    <property type="component" value="Unassembled WGS sequence"/>
</dbReference>
<sequence length="360" mass="41639">MHLIWENVVKNLMLLWSDGYKSLDTGREDYSFYPTVWEAVGAATIESGNTILSQFGPRAPDVANDKIFWTADFRSMWFIYVGPVLLTCRFTKQKYYRHFTDLVKLIQCYMQWEYNESDVDFIQNGFVLWVKEYKDSGPVWTTWTFSMKRYCSSIQPMIASRQYPFASIDRHLIDHTHLQLIHLMYDVEIELQMKPVSSQQQSKSTAHYVSDYDSYALLSRQAPIVLPQRVLDKVIGHICTRFVVTSVTVCRAIPTTFQQWSGLQLPNDGDKIRTSAMARRRAEDSRDASYIRVSMDYNHSVFCNLPVDEQPRKFYGQLQHILVVPVAALPSVGQAATTLVLGIVRSYAIESHHCTLNIHY</sequence>
<accession>A0ACB8U2M9</accession>
<proteinExistence type="predicted"/>
<organism evidence="1 2">
    <name type="scientific">Irpex rosettiformis</name>
    <dbReference type="NCBI Taxonomy" id="378272"/>
    <lineage>
        <taxon>Eukaryota</taxon>
        <taxon>Fungi</taxon>
        <taxon>Dikarya</taxon>
        <taxon>Basidiomycota</taxon>
        <taxon>Agaricomycotina</taxon>
        <taxon>Agaricomycetes</taxon>
        <taxon>Polyporales</taxon>
        <taxon>Irpicaceae</taxon>
        <taxon>Irpex</taxon>
    </lineage>
</organism>
<name>A0ACB8U2M9_9APHY</name>
<keyword evidence="2" id="KW-1185">Reference proteome</keyword>
<evidence type="ECO:0000313" key="1">
    <source>
        <dbReference type="EMBL" id="KAI0088515.1"/>
    </source>
</evidence>
<gene>
    <name evidence="1" type="ORF">BDY19DRAFT_985436</name>
</gene>
<protein>
    <submittedName>
        <fullName evidence="1">Uncharacterized protein</fullName>
    </submittedName>
</protein>
<dbReference type="EMBL" id="MU274913">
    <property type="protein sequence ID" value="KAI0088515.1"/>
    <property type="molecule type" value="Genomic_DNA"/>
</dbReference>
<reference evidence="1" key="1">
    <citation type="journal article" date="2021" name="Environ. Microbiol.">
        <title>Gene family expansions and transcriptome signatures uncover fungal adaptations to wood decay.</title>
        <authorList>
            <person name="Hage H."/>
            <person name="Miyauchi S."/>
            <person name="Viragh M."/>
            <person name="Drula E."/>
            <person name="Min B."/>
            <person name="Chaduli D."/>
            <person name="Navarro D."/>
            <person name="Favel A."/>
            <person name="Norest M."/>
            <person name="Lesage-Meessen L."/>
            <person name="Balint B."/>
            <person name="Merenyi Z."/>
            <person name="de Eugenio L."/>
            <person name="Morin E."/>
            <person name="Martinez A.T."/>
            <person name="Baldrian P."/>
            <person name="Stursova M."/>
            <person name="Martinez M.J."/>
            <person name="Novotny C."/>
            <person name="Magnuson J.K."/>
            <person name="Spatafora J.W."/>
            <person name="Maurice S."/>
            <person name="Pangilinan J."/>
            <person name="Andreopoulos W."/>
            <person name="LaButti K."/>
            <person name="Hundley H."/>
            <person name="Na H."/>
            <person name="Kuo A."/>
            <person name="Barry K."/>
            <person name="Lipzen A."/>
            <person name="Henrissat B."/>
            <person name="Riley R."/>
            <person name="Ahrendt S."/>
            <person name="Nagy L.G."/>
            <person name="Grigoriev I.V."/>
            <person name="Martin F."/>
            <person name="Rosso M.N."/>
        </authorList>
    </citation>
    <scope>NUCLEOTIDE SEQUENCE</scope>
    <source>
        <strain evidence="1">CBS 384.51</strain>
    </source>
</reference>